<gene>
    <name evidence="1" type="ORF">M9458_029150</name>
</gene>
<sequence length="62" mass="7144">RPVMATLRELRWEIEKQLHLLVSTSNCKALYKVVQCCAEEEGEVVPGVEATEVELYDYIVDF</sequence>
<proteinExistence type="predicted"/>
<feature type="non-terminal residue" evidence="1">
    <location>
        <position position="1"/>
    </location>
</feature>
<feature type="non-terminal residue" evidence="1">
    <location>
        <position position="62"/>
    </location>
</feature>
<organism evidence="1 2">
    <name type="scientific">Cirrhinus mrigala</name>
    <name type="common">Mrigala</name>
    <dbReference type="NCBI Taxonomy" id="683832"/>
    <lineage>
        <taxon>Eukaryota</taxon>
        <taxon>Metazoa</taxon>
        <taxon>Chordata</taxon>
        <taxon>Craniata</taxon>
        <taxon>Vertebrata</taxon>
        <taxon>Euteleostomi</taxon>
        <taxon>Actinopterygii</taxon>
        <taxon>Neopterygii</taxon>
        <taxon>Teleostei</taxon>
        <taxon>Ostariophysi</taxon>
        <taxon>Cypriniformes</taxon>
        <taxon>Cyprinidae</taxon>
        <taxon>Labeoninae</taxon>
        <taxon>Labeonini</taxon>
        <taxon>Cirrhinus</taxon>
    </lineage>
</organism>
<reference evidence="1 2" key="1">
    <citation type="submission" date="2024-05" db="EMBL/GenBank/DDBJ databases">
        <title>Genome sequencing and assembly of Indian major carp, Cirrhinus mrigala (Hamilton, 1822).</title>
        <authorList>
            <person name="Mohindra V."/>
            <person name="Chowdhury L.M."/>
            <person name="Lal K."/>
            <person name="Jena J.K."/>
        </authorList>
    </citation>
    <scope>NUCLEOTIDE SEQUENCE [LARGE SCALE GENOMIC DNA]</scope>
    <source>
        <strain evidence="1">CM1030</strain>
        <tissue evidence="1">Blood</tissue>
    </source>
</reference>
<evidence type="ECO:0000313" key="2">
    <source>
        <dbReference type="Proteomes" id="UP001529510"/>
    </source>
</evidence>
<name>A0ABD0PS09_CIRMR</name>
<comment type="caution">
    <text evidence="1">The sequence shown here is derived from an EMBL/GenBank/DDBJ whole genome shotgun (WGS) entry which is preliminary data.</text>
</comment>
<dbReference type="Proteomes" id="UP001529510">
    <property type="component" value="Unassembled WGS sequence"/>
</dbReference>
<evidence type="ECO:0000313" key="1">
    <source>
        <dbReference type="EMBL" id="KAL0176820.1"/>
    </source>
</evidence>
<accession>A0ABD0PS09</accession>
<dbReference type="AlphaFoldDB" id="A0ABD0PS09"/>
<protein>
    <submittedName>
        <fullName evidence="1">Uncharacterized protein</fullName>
    </submittedName>
</protein>
<keyword evidence="2" id="KW-1185">Reference proteome</keyword>
<dbReference type="EMBL" id="JAMKFB020000014">
    <property type="protein sequence ID" value="KAL0176820.1"/>
    <property type="molecule type" value="Genomic_DNA"/>
</dbReference>